<organism evidence="5 6">
    <name type="scientific">Actinoplanes auranticolor</name>
    <dbReference type="NCBI Taxonomy" id="47988"/>
    <lineage>
        <taxon>Bacteria</taxon>
        <taxon>Bacillati</taxon>
        <taxon>Actinomycetota</taxon>
        <taxon>Actinomycetes</taxon>
        <taxon>Micromonosporales</taxon>
        <taxon>Micromonosporaceae</taxon>
        <taxon>Actinoplanes</taxon>
    </lineage>
</organism>
<dbReference type="GO" id="GO:0043565">
    <property type="term" value="F:sequence-specific DNA binding"/>
    <property type="evidence" value="ECO:0007669"/>
    <property type="project" value="InterPro"/>
</dbReference>
<dbReference type="SMART" id="SM00342">
    <property type="entry name" value="HTH_ARAC"/>
    <property type="match status" value="1"/>
</dbReference>
<dbReference type="GO" id="GO:0003700">
    <property type="term" value="F:DNA-binding transcription factor activity"/>
    <property type="evidence" value="ECO:0007669"/>
    <property type="project" value="InterPro"/>
</dbReference>
<dbReference type="SUPFAM" id="SSF46689">
    <property type="entry name" value="Homeodomain-like"/>
    <property type="match status" value="1"/>
</dbReference>
<evidence type="ECO:0000259" key="4">
    <source>
        <dbReference type="PROSITE" id="PS01124"/>
    </source>
</evidence>
<feature type="domain" description="HTH araC/xylS-type" evidence="4">
    <location>
        <begin position="218"/>
        <end position="318"/>
    </location>
</feature>
<evidence type="ECO:0000313" key="6">
    <source>
        <dbReference type="Proteomes" id="UP000681340"/>
    </source>
</evidence>
<dbReference type="RefSeq" id="WP_212993206.1">
    <property type="nucleotide sequence ID" value="NZ_BAABEA010000009.1"/>
</dbReference>
<accession>A0A919STW6</accession>
<evidence type="ECO:0000256" key="2">
    <source>
        <dbReference type="ARBA" id="ARBA00023125"/>
    </source>
</evidence>
<dbReference type="InterPro" id="IPR050204">
    <property type="entry name" value="AraC_XylS_family_regulators"/>
</dbReference>
<proteinExistence type="predicted"/>
<dbReference type="Pfam" id="PF12833">
    <property type="entry name" value="HTH_18"/>
    <property type="match status" value="1"/>
</dbReference>
<evidence type="ECO:0000256" key="3">
    <source>
        <dbReference type="ARBA" id="ARBA00023163"/>
    </source>
</evidence>
<keyword evidence="3" id="KW-0804">Transcription</keyword>
<comment type="caution">
    <text evidence="5">The sequence shown here is derived from an EMBL/GenBank/DDBJ whole genome shotgun (WGS) entry which is preliminary data.</text>
</comment>
<name>A0A919STW6_9ACTN</name>
<dbReference type="PROSITE" id="PS00041">
    <property type="entry name" value="HTH_ARAC_FAMILY_1"/>
    <property type="match status" value="1"/>
</dbReference>
<dbReference type="EMBL" id="BOQL01000065">
    <property type="protein sequence ID" value="GIM76988.1"/>
    <property type="molecule type" value="Genomic_DNA"/>
</dbReference>
<protein>
    <submittedName>
        <fullName evidence="5">Transcriptional regulator</fullName>
    </submittedName>
</protein>
<dbReference type="Proteomes" id="UP000681340">
    <property type="component" value="Unassembled WGS sequence"/>
</dbReference>
<keyword evidence="1" id="KW-0805">Transcription regulation</keyword>
<keyword evidence="6" id="KW-1185">Reference proteome</keyword>
<evidence type="ECO:0000256" key="1">
    <source>
        <dbReference type="ARBA" id="ARBA00023015"/>
    </source>
</evidence>
<reference evidence="5" key="1">
    <citation type="submission" date="2021-03" db="EMBL/GenBank/DDBJ databases">
        <title>Whole genome shotgun sequence of Actinoplanes auranticolor NBRC 12245.</title>
        <authorList>
            <person name="Komaki H."/>
            <person name="Tamura T."/>
        </authorList>
    </citation>
    <scope>NUCLEOTIDE SEQUENCE</scope>
    <source>
        <strain evidence="5">NBRC 12245</strain>
    </source>
</reference>
<gene>
    <name evidence="5" type="ORF">Aau02nite_73660</name>
</gene>
<dbReference type="InterPro" id="IPR018062">
    <property type="entry name" value="HTH_AraC-typ_CS"/>
</dbReference>
<dbReference type="PRINTS" id="PR00032">
    <property type="entry name" value="HTHARAC"/>
</dbReference>
<dbReference type="InterPro" id="IPR018060">
    <property type="entry name" value="HTH_AraC"/>
</dbReference>
<dbReference type="AlphaFoldDB" id="A0A919STW6"/>
<dbReference type="Gene3D" id="1.10.10.60">
    <property type="entry name" value="Homeodomain-like"/>
    <property type="match status" value="1"/>
</dbReference>
<dbReference type="PROSITE" id="PS01124">
    <property type="entry name" value="HTH_ARAC_FAMILY_2"/>
    <property type="match status" value="1"/>
</dbReference>
<dbReference type="InterPro" id="IPR009057">
    <property type="entry name" value="Homeodomain-like_sf"/>
</dbReference>
<sequence length="324" mass="35015">MERELGGFSLDTAVTGAGQPMWEAFTRGWRREIGERFPLPRFTAGTGAAMSGQVSAGRLFDVALTDLTVASPMRTSTVTAGQAAGERLVRLYVVQRGAWVLDDPLGRGEHPLRSGDFLLQHVTGQAAFRSLPHTSARILMFPADVLAPLLGRGARAGHGDSPELRLLMSHAQLVHAGLAALSPAGALAAHAALMELAKGVVARQLDDAEPAFFPALVQAARGLTDARLTDPELTPVDVARRLHVSSRSLQRAFAGTGESLAGYIRRRRLEEARQALVDGRGRTSVAQVAARYQFADSSHFIRTFKRRFGDTPANFLRRRLPVRA</sequence>
<dbReference type="InterPro" id="IPR020449">
    <property type="entry name" value="Tscrpt_reg_AraC-type_HTH"/>
</dbReference>
<dbReference type="PANTHER" id="PTHR46796">
    <property type="entry name" value="HTH-TYPE TRANSCRIPTIONAL ACTIVATOR RHAS-RELATED"/>
    <property type="match status" value="1"/>
</dbReference>
<keyword evidence="2" id="KW-0238">DNA-binding</keyword>
<evidence type="ECO:0000313" key="5">
    <source>
        <dbReference type="EMBL" id="GIM76988.1"/>
    </source>
</evidence>